<name>A0A9W6LLY0_9FUSO</name>
<evidence type="ECO:0000313" key="8">
    <source>
        <dbReference type="Proteomes" id="UP001144471"/>
    </source>
</evidence>
<sequence>MGIREKGRTLYNQLIDKSFYEYNTNKTKIVRIVRMGFFALENYRKTKSNLWASSLSFYSLLSIVPLLAIAFSIAKGLGADAIIKEEILKNSPLQPAALEKLLTFSDKLLDSAKGGIMAGAGLLFLGWSVIKIFSLVERSFNEIWGVKRGRVFVRKFTDYFSIVFLFPMVMLLSNGLIATMQIYFLEREGVVSLVIKLTPYILMVFFFTLIYLIIPNTKVKLINAFIAGVFTAVLYNLIQLILLRSQVFLLNYNKIYGSFSVVPIFIIWQKAIWFIIILGAHLSFIIQNSYKFGYTIGEARMCIRSKREALFAIVYILTQNYRMEKPPLNIEELGHRLSISMGEVGQLVEALLDVDIILEVSTPSEERLFKINKNINTFTLGKFIEIIETYGHSRKIGGEELEGTMERFNQSYRGKEWNTLIKDL</sequence>
<dbReference type="Pfam" id="PF03631">
    <property type="entry name" value="Virul_fac_BrkB"/>
    <property type="match status" value="1"/>
</dbReference>
<evidence type="ECO:0000256" key="3">
    <source>
        <dbReference type="ARBA" id="ARBA00022692"/>
    </source>
</evidence>
<keyword evidence="2" id="KW-1003">Cell membrane</keyword>
<dbReference type="AlphaFoldDB" id="A0A9W6LLY0"/>
<evidence type="ECO:0000256" key="6">
    <source>
        <dbReference type="SAM" id="Phobius"/>
    </source>
</evidence>
<feature type="transmembrane region" description="Helical" evidence="6">
    <location>
        <begin position="116"/>
        <end position="136"/>
    </location>
</feature>
<proteinExistence type="predicted"/>
<gene>
    <name evidence="7" type="ORF">PM10SUCC1_12700</name>
</gene>
<dbReference type="EMBL" id="BSDY01000005">
    <property type="protein sequence ID" value="GLI55756.1"/>
    <property type="molecule type" value="Genomic_DNA"/>
</dbReference>
<dbReference type="PANTHER" id="PTHR30213:SF0">
    <property type="entry name" value="UPF0761 MEMBRANE PROTEIN YIHY"/>
    <property type="match status" value="1"/>
</dbReference>
<dbReference type="InterPro" id="IPR017039">
    <property type="entry name" value="Virul_fac_BrkB"/>
</dbReference>
<keyword evidence="4 6" id="KW-1133">Transmembrane helix</keyword>
<evidence type="ECO:0008006" key="9">
    <source>
        <dbReference type="Google" id="ProtNLM"/>
    </source>
</evidence>
<evidence type="ECO:0000256" key="5">
    <source>
        <dbReference type="ARBA" id="ARBA00023136"/>
    </source>
</evidence>
<feature type="transmembrane region" description="Helical" evidence="6">
    <location>
        <begin position="262"/>
        <end position="286"/>
    </location>
</feature>
<organism evidence="7 8">
    <name type="scientific">Propionigenium maris DSM 9537</name>
    <dbReference type="NCBI Taxonomy" id="1123000"/>
    <lineage>
        <taxon>Bacteria</taxon>
        <taxon>Fusobacteriati</taxon>
        <taxon>Fusobacteriota</taxon>
        <taxon>Fusobacteriia</taxon>
        <taxon>Fusobacteriales</taxon>
        <taxon>Fusobacteriaceae</taxon>
        <taxon>Propionigenium</taxon>
    </lineage>
</organism>
<protein>
    <recommendedName>
        <fullName evidence="9">tRNA-processing RNAse BN</fullName>
    </recommendedName>
</protein>
<dbReference type="Proteomes" id="UP001144471">
    <property type="component" value="Unassembled WGS sequence"/>
</dbReference>
<evidence type="ECO:0000256" key="1">
    <source>
        <dbReference type="ARBA" id="ARBA00004651"/>
    </source>
</evidence>
<feature type="transmembrane region" description="Helical" evidence="6">
    <location>
        <begin position="156"/>
        <end position="184"/>
    </location>
</feature>
<keyword evidence="8" id="KW-1185">Reference proteome</keyword>
<accession>A0A9W6LLY0</accession>
<reference evidence="7" key="1">
    <citation type="submission" date="2022-12" db="EMBL/GenBank/DDBJ databases">
        <title>Reference genome sequencing for broad-spectrum identification of bacterial and archaeal isolates by mass spectrometry.</title>
        <authorList>
            <person name="Sekiguchi Y."/>
            <person name="Tourlousse D.M."/>
        </authorList>
    </citation>
    <scope>NUCLEOTIDE SEQUENCE</scope>
    <source>
        <strain evidence="7">10succ1</strain>
    </source>
</reference>
<keyword evidence="3 6" id="KW-0812">Transmembrane</keyword>
<dbReference type="PANTHER" id="PTHR30213">
    <property type="entry name" value="INNER MEMBRANE PROTEIN YHJD"/>
    <property type="match status" value="1"/>
</dbReference>
<evidence type="ECO:0000256" key="4">
    <source>
        <dbReference type="ARBA" id="ARBA00022989"/>
    </source>
</evidence>
<feature type="transmembrane region" description="Helical" evidence="6">
    <location>
        <begin position="190"/>
        <end position="214"/>
    </location>
</feature>
<feature type="transmembrane region" description="Helical" evidence="6">
    <location>
        <begin position="50"/>
        <end position="74"/>
    </location>
</feature>
<dbReference type="GO" id="GO:0005886">
    <property type="term" value="C:plasma membrane"/>
    <property type="evidence" value="ECO:0007669"/>
    <property type="project" value="UniProtKB-SubCell"/>
</dbReference>
<evidence type="ECO:0000256" key="2">
    <source>
        <dbReference type="ARBA" id="ARBA00022475"/>
    </source>
</evidence>
<dbReference type="NCBIfam" id="TIGR00765">
    <property type="entry name" value="yihY_not_rbn"/>
    <property type="match status" value="1"/>
</dbReference>
<feature type="transmembrane region" description="Helical" evidence="6">
    <location>
        <begin position="221"/>
        <end position="242"/>
    </location>
</feature>
<dbReference type="RefSeq" id="WP_281834430.1">
    <property type="nucleotide sequence ID" value="NZ_BSDY01000005.1"/>
</dbReference>
<keyword evidence="5 6" id="KW-0472">Membrane</keyword>
<comment type="subcellular location">
    <subcellularLocation>
        <location evidence="1">Cell membrane</location>
        <topology evidence="1">Multi-pass membrane protein</topology>
    </subcellularLocation>
</comment>
<comment type="caution">
    <text evidence="7">The sequence shown here is derived from an EMBL/GenBank/DDBJ whole genome shotgun (WGS) entry which is preliminary data.</text>
</comment>
<evidence type="ECO:0000313" key="7">
    <source>
        <dbReference type="EMBL" id="GLI55756.1"/>
    </source>
</evidence>